<protein>
    <submittedName>
        <fullName evidence="3">Uncharacterized</fullName>
    </submittedName>
</protein>
<accession>A0A0E4GCA1</accession>
<organism evidence="3 4">
    <name type="scientific">Syntrophomonas zehnderi OL-4</name>
    <dbReference type="NCBI Taxonomy" id="690567"/>
    <lineage>
        <taxon>Bacteria</taxon>
        <taxon>Bacillati</taxon>
        <taxon>Bacillota</taxon>
        <taxon>Clostridia</taxon>
        <taxon>Eubacteriales</taxon>
        <taxon>Syntrophomonadaceae</taxon>
        <taxon>Syntrophomonas</taxon>
    </lineage>
</organism>
<gene>
    <name evidence="3" type="ORF">441</name>
</gene>
<evidence type="ECO:0000313" key="4">
    <source>
        <dbReference type="Proteomes" id="UP000045545"/>
    </source>
</evidence>
<dbReference type="AlphaFoldDB" id="A0A0E4GCA1"/>
<dbReference type="STRING" id="690567.441"/>
<proteinExistence type="predicted"/>
<dbReference type="Proteomes" id="UP000045545">
    <property type="component" value="Unassembled WGS sequence"/>
</dbReference>
<dbReference type="EMBL" id="CGIH01000005">
    <property type="protein sequence ID" value="CFX09717.1"/>
    <property type="molecule type" value="Genomic_DNA"/>
</dbReference>
<evidence type="ECO:0000313" key="3">
    <source>
        <dbReference type="EMBL" id="CFX09717.1"/>
    </source>
</evidence>
<keyword evidence="4" id="KW-1185">Reference proteome</keyword>
<name>A0A0E4GCA1_9FIRM</name>
<evidence type="ECO:0000256" key="2">
    <source>
        <dbReference type="SAM" id="MobiDB-lite"/>
    </source>
</evidence>
<reference evidence="3 4" key="1">
    <citation type="submission" date="2015-03" db="EMBL/GenBank/DDBJ databases">
        <authorList>
            <person name="Murphy D."/>
        </authorList>
    </citation>
    <scope>NUCLEOTIDE SEQUENCE [LARGE SCALE GENOMIC DNA]</scope>
    <source>
        <strain evidence="3 4">OL-4</strain>
    </source>
</reference>
<keyword evidence="1" id="KW-0175">Coiled coil</keyword>
<feature type="coiled-coil region" evidence="1">
    <location>
        <begin position="195"/>
        <end position="250"/>
    </location>
</feature>
<sequence>MVNILLLLRPYNEILMAQINNIYAQDGEVGFVYPQVIIWSPVVVAGLKSTRNYRCQSSYPLDKIYKKIEDMKIRIKSHQVKIYGKAAENQVYLQVLCWLEDYQGKSCSIIREEKLTERVSLNEFDDHPYDPLELRHILDILDFSWDADLNGQLLEINYELTYNVLAVREQKVSIQTALGIAPLDALLPPGEGDHLEQIAEENRQLRKQMDLYEKNLGSLKRGIKKAESQNNLLNKELGSYKDMVSELREAVRRDQGSSGYQNESAKMAPTEDSLGKKIKRMFLNNQ</sequence>
<evidence type="ECO:0000256" key="1">
    <source>
        <dbReference type="SAM" id="Coils"/>
    </source>
</evidence>
<feature type="region of interest" description="Disordered" evidence="2">
    <location>
        <begin position="251"/>
        <end position="273"/>
    </location>
</feature>